<dbReference type="AlphaFoldDB" id="A0A9W6STT0"/>
<gene>
    <name evidence="4" type="ORF">Cboi02_000024800</name>
</gene>
<feature type="domain" description="VHS" evidence="2">
    <location>
        <begin position="27"/>
        <end position="113"/>
    </location>
</feature>
<dbReference type="GO" id="GO:0000993">
    <property type="term" value="F:RNA polymerase II complex binding"/>
    <property type="evidence" value="ECO:0007669"/>
    <property type="project" value="InterPro"/>
</dbReference>
<dbReference type="InterPro" id="IPR002014">
    <property type="entry name" value="VHS_dom"/>
</dbReference>
<organism evidence="4 5">
    <name type="scientific">Candida boidinii</name>
    <name type="common">Yeast</name>
    <dbReference type="NCBI Taxonomy" id="5477"/>
    <lineage>
        <taxon>Eukaryota</taxon>
        <taxon>Fungi</taxon>
        <taxon>Dikarya</taxon>
        <taxon>Ascomycota</taxon>
        <taxon>Saccharomycotina</taxon>
        <taxon>Pichiomycetes</taxon>
        <taxon>Pichiales</taxon>
        <taxon>Pichiaceae</taxon>
        <taxon>Ogataea</taxon>
        <taxon>Ogataea/Candida clade</taxon>
    </lineage>
</organism>
<feature type="domain" description="CID" evidence="3">
    <location>
        <begin position="5"/>
        <end position="141"/>
    </location>
</feature>
<keyword evidence="5" id="KW-1185">Reference proteome</keyword>
<dbReference type="FunFam" id="1.25.40.90:FF:000016">
    <property type="entry name" value="mRNA cleavage factor complex component Pcf11"/>
    <property type="match status" value="1"/>
</dbReference>
<dbReference type="SUPFAM" id="SSF48464">
    <property type="entry name" value="ENTH/VHS domain"/>
    <property type="match status" value="1"/>
</dbReference>
<dbReference type="InterPro" id="IPR008942">
    <property type="entry name" value="ENTH_VHS"/>
</dbReference>
<dbReference type="Proteomes" id="UP001165120">
    <property type="component" value="Unassembled WGS sequence"/>
</dbReference>
<dbReference type="InterPro" id="IPR021605">
    <property type="entry name" value="Pcf11_Clp1-ID"/>
</dbReference>
<dbReference type="GO" id="GO:0016192">
    <property type="term" value="P:vesicle-mediated transport"/>
    <property type="evidence" value="ECO:0007669"/>
    <property type="project" value="UniProtKB-ARBA"/>
</dbReference>
<dbReference type="InterPro" id="IPR045154">
    <property type="entry name" value="PCF11-like"/>
</dbReference>
<proteinExistence type="predicted"/>
<evidence type="ECO:0000259" key="3">
    <source>
        <dbReference type="PROSITE" id="PS51391"/>
    </source>
</evidence>
<evidence type="ECO:0000259" key="2">
    <source>
        <dbReference type="PROSITE" id="PS50179"/>
    </source>
</evidence>
<dbReference type="SMART" id="SM00582">
    <property type="entry name" value="RPR"/>
    <property type="match status" value="1"/>
</dbReference>
<dbReference type="CDD" id="cd16982">
    <property type="entry name" value="CID_Pcf11"/>
    <property type="match status" value="1"/>
</dbReference>
<dbReference type="Pfam" id="PF11526">
    <property type="entry name" value="Pfc11_Clp1_ID"/>
    <property type="match status" value="1"/>
</dbReference>
<dbReference type="EMBL" id="BSXN01000044">
    <property type="protein sequence ID" value="GME66807.1"/>
    <property type="molecule type" value="Genomic_DNA"/>
</dbReference>
<name>A0A9W6STT0_CANBO</name>
<dbReference type="InterPro" id="IPR006569">
    <property type="entry name" value="CID_dom"/>
</dbReference>
<dbReference type="GO" id="GO:0007034">
    <property type="term" value="P:vacuolar transport"/>
    <property type="evidence" value="ECO:0007669"/>
    <property type="project" value="UniProtKB-ARBA"/>
</dbReference>
<evidence type="ECO:0000256" key="1">
    <source>
        <dbReference type="SAM" id="MobiDB-lite"/>
    </source>
</evidence>
<dbReference type="Pfam" id="PF04818">
    <property type="entry name" value="CID"/>
    <property type="match status" value="1"/>
</dbReference>
<comment type="caution">
    <text evidence="4">The sequence shown here is derived from an EMBL/GenBank/DDBJ whole genome shotgun (WGS) entry which is preliminary data.</text>
</comment>
<dbReference type="Gene3D" id="1.25.40.90">
    <property type="match status" value="1"/>
</dbReference>
<sequence>MSKESLEQIGNDYYNSLSQLVFNSRPIIESSTSIAQENIQAAAEITQAVEKRISKAIPSQKLYALYLLDSICKNIGSPYTSLFSSNIYRTFTETYSLVDDPTRVKLIKLFKTWKVANPITGHTLFEGSQINKIEKFLIKATASNTPPTNQKLPINGQSQILQRGQTDSPEAPKELSAKLLIREVDDLQKIVNARLSGSPSDIQTDERLNLLASLKNILATQSIGINQLQMTKKQLDTLKKDELQRYDTYAREKGIQQPLKQHQQQQMPPQTVKPVIPQFTPHQLAGLMKLAQPQLYSQNMQTQNQNSTNNVDPKNNAVFNFMTSLAQSQKNFINTPQPSNISSGNGASNFNSQNSSESGRSNGVIPVMNVKSADFLQNIISRGKKDSAPNSSSLSVSVDGTKLNSNHNVPEVITEKDIDTILGQHDLKQHYINSHIVDINEINVIYDLKDNQCSNCSKRFYSTPEGKAAKRLHLDWHFRINKKLRTSDKKIIQNRNWFLSDDGWENFKEEDIIGSQGGEETEKNALVAATRERDEIETDLSKKYVVVPDDCINNTVVCGICRDKLIGVFDDDLGEWIWRNAISLKEKGKEKIYHYTCYLETKGNRRDRSPVRN</sequence>
<evidence type="ECO:0000313" key="5">
    <source>
        <dbReference type="Proteomes" id="UP001165120"/>
    </source>
</evidence>
<feature type="region of interest" description="Disordered" evidence="1">
    <location>
        <begin position="332"/>
        <end position="364"/>
    </location>
</feature>
<feature type="compositionally biased region" description="Polar residues" evidence="1">
    <location>
        <begin position="332"/>
        <end position="361"/>
    </location>
</feature>
<dbReference type="GO" id="GO:0043130">
    <property type="term" value="F:ubiquitin binding"/>
    <property type="evidence" value="ECO:0007669"/>
    <property type="project" value="InterPro"/>
</dbReference>
<dbReference type="Pfam" id="PF21936">
    <property type="entry name" value="Pcf11_C"/>
    <property type="match status" value="1"/>
</dbReference>
<dbReference type="PANTHER" id="PTHR15921:SF3">
    <property type="entry name" value="PRE-MRNA CLEAVAGE COMPLEX 2 PROTEIN PCF11"/>
    <property type="match status" value="1"/>
</dbReference>
<accession>A0A9W6STT0</accession>
<dbReference type="GO" id="GO:0003729">
    <property type="term" value="F:mRNA binding"/>
    <property type="evidence" value="ECO:0007669"/>
    <property type="project" value="InterPro"/>
</dbReference>
<protein>
    <submittedName>
        <fullName evidence="4">Unnamed protein product</fullName>
    </submittedName>
</protein>
<dbReference type="GO" id="GO:0031124">
    <property type="term" value="P:mRNA 3'-end processing"/>
    <property type="evidence" value="ECO:0007669"/>
    <property type="project" value="InterPro"/>
</dbReference>
<dbReference type="InterPro" id="IPR054127">
    <property type="entry name" value="Pcf11_C"/>
</dbReference>
<dbReference type="PROSITE" id="PS51391">
    <property type="entry name" value="CID"/>
    <property type="match status" value="1"/>
</dbReference>
<dbReference type="PANTHER" id="PTHR15921">
    <property type="entry name" value="PRE-MRNA CLEAVAGE COMPLEX II"/>
    <property type="match status" value="1"/>
</dbReference>
<dbReference type="GO" id="GO:0006369">
    <property type="term" value="P:termination of RNA polymerase II transcription"/>
    <property type="evidence" value="ECO:0007669"/>
    <property type="project" value="InterPro"/>
</dbReference>
<evidence type="ECO:0000313" key="4">
    <source>
        <dbReference type="EMBL" id="GME66807.1"/>
    </source>
</evidence>
<dbReference type="GO" id="GO:0035091">
    <property type="term" value="F:phosphatidylinositol binding"/>
    <property type="evidence" value="ECO:0007669"/>
    <property type="project" value="InterPro"/>
</dbReference>
<dbReference type="InterPro" id="IPR047415">
    <property type="entry name" value="Pcf11_CID"/>
</dbReference>
<dbReference type="GO" id="GO:0005737">
    <property type="term" value="C:cytoplasm"/>
    <property type="evidence" value="ECO:0007669"/>
    <property type="project" value="TreeGrafter"/>
</dbReference>
<dbReference type="PROSITE" id="PS50179">
    <property type="entry name" value="VHS"/>
    <property type="match status" value="1"/>
</dbReference>
<dbReference type="GO" id="GO:0005849">
    <property type="term" value="C:mRNA cleavage factor complex"/>
    <property type="evidence" value="ECO:0007669"/>
    <property type="project" value="InterPro"/>
</dbReference>
<reference evidence="4" key="1">
    <citation type="submission" date="2023-04" db="EMBL/GenBank/DDBJ databases">
        <title>Candida boidinii NBRC 10035.</title>
        <authorList>
            <person name="Ichikawa N."/>
            <person name="Sato H."/>
            <person name="Tonouchi N."/>
        </authorList>
    </citation>
    <scope>NUCLEOTIDE SEQUENCE</scope>
    <source>
        <strain evidence="4">NBRC 10035</strain>
    </source>
</reference>